<dbReference type="HOGENOM" id="CLU_2106395_0_0_9"/>
<dbReference type="AlphaFoldDB" id="D4MHY8"/>
<evidence type="ECO:0000313" key="2">
    <source>
        <dbReference type="Proteomes" id="UP000007050"/>
    </source>
</evidence>
<dbReference type="BioCyc" id="ESIR717961:G136L-137-MONOMER"/>
<protein>
    <submittedName>
        <fullName evidence="1">Uncharacterized protein</fullName>
    </submittedName>
</protein>
<dbReference type="EMBL" id="FP929059">
    <property type="protein sequence ID" value="CBL33371.1"/>
    <property type="molecule type" value="Genomic_DNA"/>
</dbReference>
<reference evidence="1 2" key="1">
    <citation type="submission" date="2010-03" db="EMBL/GenBank/DDBJ databases">
        <title>The genome sequence of Eubacterium siraeum V10Sc8a.</title>
        <authorList>
            <consortium name="metaHIT consortium -- http://www.metahit.eu/"/>
            <person name="Pajon A."/>
            <person name="Turner K."/>
            <person name="Parkhill J."/>
            <person name="Duncan S."/>
            <person name="Flint H."/>
        </authorList>
    </citation>
    <scope>NUCLEOTIDE SEQUENCE [LARGE SCALE GENOMIC DNA]</scope>
    <source>
        <strain evidence="1 2">V10Sc8a</strain>
    </source>
</reference>
<sequence length="117" mass="13266">MSILNSSVSKKISVKLSLNEINEIKLYIKGAVDGFCNINNGETFSVRRLFGGNNGNWNGTPLQAIYNYYVSVCEDNAKEKSAIDVGVLLKQVLSDDVYWEYELIKGYTNEYRRIGRK</sequence>
<proteinExistence type="predicted"/>
<accession>D4MHY8</accession>
<evidence type="ECO:0000313" key="1">
    <source>
        <dbReference type="EMBL" id="CBL33371.1"/>
    </source>
</evidence>
<organism evidence="1 2">
    <name type="scientific">[Eubacterium] siraeum V10Sc8a</name>
    <dbReference type="NCBI Taxonomy" id="717961"/>
    <lineage>
        <taxon>Bacteria</taxon>
        <taxon>Bacillati</taxon>
        <taxon>Bacillota</taxon>
        <taxon>Clostridia</taxon>
        <taxon>Eubacteriales</taxon>
        <taxon>Oscillospiraceae</taxon>
        <taxon>Oscillospiraceae incertae sedis</taxon>
    </lineage>
</organism>
<reference evidence="1 2" key="2">
    <citation type="submission" date="2010-03" db="EMBL/GenBank/DDBJ databases">
        <authorList>
            <person name="Pajon A."/>
        </authorList>
    </citation>
    <scope>NUCLEOTIDE SEQUENCE [LARGE SCALE GENOMIC DNA]</scope>
    <source>
        <strain evidence="1 2">V10Sc8a</strain>
    </source>
</reference>
<dbReference type="KEGG" id="esr:ES1_01760"/>
<name>D4MHY8_9FIRM</name>
<dbReference type="PATRIC" id="fig|717961.3.peg.1878"/>
<dbReference type="Proteomes" id="UP000007050">
    <property type="component" value="Chromosome"/>
</dbReference>
<gene>
    <name evidence="1" type="ORF">ES1_01760</name>
</gene>